<name>A0ABT0UKI3_9ACTN</name>
<feature type="chain" id="PRO_5046662734" description="Lipoprotein" evidence="1">
    <location>
        <begin position="28"/>
        <end position="183"/>
    </location>
</feature>
<reference evidence="2" key="1">
    <citation type="submission" date="2022-06" db="EMBL/GenBank/DDBJ databases">
        <title>Genome public.</title>
        <authorList>
            <person name="Sun Q."/>
        </authorList>
    </citation>
    <scope>NUCLEOTIDE SEQUENCE</scope>
    <source>
        <strain evidence="2">CWNU-1</strain>
    </source>
</reference>
<evidence type="ECO:0008006" key="4">
    <source>
        <dbReference type="Google" id="ProtNLM"/>
    </source>
</evidence>
<evidence type="ECO:0000313" key="2">
    <source>
        <dbReference type="EMBL" id="MCM2388731.1"/>
    </source>
</evidence>
<accession>A0ABT0UKI3</accession>
<dbReference type="Proteomes" id="UP001431429">
    <property type="component" value="Unassembled WGS sequence"/>
</dbReference>
<keyword evidence="1" id="KW-0732">Signal</keyword>
<organism evidence="2 3">
    <name type="scientific">Streptomyces albipurpureus</name>
    <dbReference type="NCBI Taxonomy" id="2897419"/>
    <lineage>
        <taxon>Bacteria</taxon>
        <taxon>Bacillati</taxon>
        <taxon>Actinomycetota</taxon>
        <taxon>Actinomycetes</taxon>
        <taxon>Kitasatosporales</taxon>
        <taxon>Streptomycetaceae</taxon>
        <taxon>Streptomyces</taxon>
    </lineage>
</organism>
<evidence type="ECO:0000313" key="3">
    <source>
        <dbReference type="Proteomes" id="UP001431429"/>
    </source>
</evidence>
<gene>
    <name evidence="2" type="ORF">NBG84_10555</name>
</gene>
<feature type="signal peptide" evidence="1">
    <location>
        <begin position="1"/>
        <end position="27"/>
    </location>
</feature>
<dbReference type="EMBL" id="JAMQAW010000008">
    <property type="protein sequence ID" value="MCM2388731.1"/>
    <property type="molecule type" value="Genomic_DNA"/>
</dbReference>
<dbReference type="PROSITE" id="PS51257">
    <property type="entry name" value="PROKAR_LIPOPROTEIN"/>
    <property type="match status" value="1"/>
</dbReference>
<comment type="caution">
    <text evidence="2">The sequence shown here is derived from an EMBL/GenBank/DDBJ whole genome shotgun (WGS) entry which is preliminary data.</text>
</comment>
<dbReference type="RefSeq" id="WP_250919065.1">
    <property type="nucleotide sequence ID" value="NZ_JAMQAW010000008.1"/>
</dbReference>
<protein>
    <recommendedName>
        <fullName evidence="4">Lipoprotein</fullName>
    </recommendedName>
</protein>
<sequence>MFRDPVRRALAALVLCCALLGGAAACGSDDGSGSSASTSPSATSSAQAQKYAKAKFVANASLAAGAIYQWIVKPYRDGRFAKGADGRSFTLVKAGLAGAFAYNRLQAALGNAKGDDLLSKAVAPLTAGIDSLKGLGTKLRNGDADATDIGTFQDVINDVKKAGQDAGVKVTEKVPDLSQLTGG</sequence>
<keyword evidence="3" id="KW-1185">Reference proteome</keyword>
<evidence type="ECO:0000256" key="1">
    <source>
        <dbReference type="SAM" id="SignalP"/>
    </source>
</evidence>
<proteinExistence type="predicted"/>